<comment type="caution">
    <text evidence="3">The sequence shown here is derived from an EMBL/GenBank/DDBJ whole genome shotgun (WGS) entry which is preliminary data.</text>
</comment>
<dbReference type="PANTHER" id="PTHR45138">
    <property type="entry name" value="REGULATORY COMPONENTS OF SENSORY TRANSDUCTION SYSTEM"/>
    <property type="match status" value="1"/>
</dbReference>
<dbReference type="PANTHER" id="PTHR45138:SF24">
    <property type="entry name" value="DIGUANYLATE CYCLASE DGCC-RELATED"/>
    <property type="match status" value="1"/>
</dbReference>
<keyword evidence="4" id="KW-1185">Reference proteome</keyword>
<evidence type="ECO:0000313" key="3">
    <source>
        <dbReference type="EMBL" id="MBA1157344.1"/>
    </source>
</evidence>
<dbReference type="GO" id="GO:0043709">
    <property type="term" value="P:cell adhesion involved in single-species biofilm formation"/>
    <property type="evidence" value="ECO:0007669"/>
    <property type="project" value="TreeGrafter"/>
</dbReference>
<dbReference type="NCBIfam" id="TIGR00254">
    <property type="entry name" value="GGDEF"/>
    <property type="match status" value="1"/>
</dbReference>
<dbReference type="InterPro" id="IPR000160">
    <property type="entry name" value="GGDEF_dom"/>
</dbReference>
<dbReference type="FunFam" id="3.30.70.270:FF:000001">
    <property type="entry name" value="Diguanylate cyclase domain protein"/>
    <property type="match status" value="1"/>
</dbReference>
<dbReference type="SMART" id="SM00267">
    <property type="entry name" value="GGDEF"/>
    <property type="match status" value="1"/>
</dbReference>
<dbReference type="GO" id="GO:0005886">
    <property type="term" value="C:plasma membrane"/>
    <property type="evidence" value="ECO:0007669"/>
    <property type="project" value="TreeGrafter"/>
</dbReference>
<dbReference type="EMBL" id="JACDXJ010000001">
    <property type="protein sequence ID" value="MBA1157344.1"/>
    <property type="molecule type" value="Genomic_DNA"/>
</dbReference>
<dbReference type="InterPro" id="IPR050469">
    <property type="entry name" value="Diguanylate_Cyclase"/>
</dbReference>
<dbReference type="SUPFAM" id="SSF55073">
    <property type="entry name" value="Nucleotide cyclase"/>
    <property type="match status" value="1"/>
</dbReference>
<dbReference type="AlphaFoldDB" id="A0A838BNQ0"/>
<dbReference type="Pfam" id="PF00990">
    <property type="entry name" value="GGDEF"/>
    <property type="match status" value="1"/>
</dbReference>
<proteinExistence type="predicted"/>
<dbReference type="Proteomes" id="UP000572984">
    <property type="component" value="Unassembled WGS sequence"/>
</dbReference>
<name>A0A838BNQ0_9HYPH</name>
<gene>
    <name evidence="3" type="ORF">H0S73_14515</name>
</gene>
<dbReference type="Pfam" id="PF12860">
    <property type="entry name" value="PAS_7"/>
    <property type="match status" value="1"/>
</dbReference>
<dbReference type="CDD" id="cd01949">
    <property type="entry name" value="GGDEF"/>
    <property type="match status" value="1"/>
</dbReference>
<reference evidence="3 4" key="1">
    <citation type="submission" date="2020-07" db="EMBL/GenBank/DDBJ databases">
        <title>Draft genome and description of Microvirga mediterraneensis Marseille-Q2068 sp. nov.</title>
        <authorList>
            <person name="Boxberger M."/>
        </authorList>
    </citation>
    <scope>NUCLEOTIDE SEQUENCE [LARGE SCALE GENOMIC DNA]</scope>
    <source>
        <strain evidence="3 4">Marseille-Q2068</strain>
    </source>
</reference>
<dbReference type="InterPro" id="IPR029787">
    <property type="entry name" value="Nucleotide_cyclase"/>
</dbReference>
<organism evidence="3 4">
    <name type="scientific">Microvirga mediterraneensis</name>
    <dbReference type="NCBI Taxonomy" id="2754695"/>
    <lineage>
        <taxon>Bacteria</taxon>
        <taxon>Pseudomonadati</taxon>
        <taxon>Pseudomonadota</taxon>
        <taxon>Alphaproteobacteria</taxon>
        <taxon>Hyphomicrobiales</taxon>
        <taxon>Methylobacteriaceae</taxon>
        <taxon>Microvirga</taxon>
    </lineage>
</organism>
<dbReference type="GO" id="GO:1902201">
    <property type="term" value="P:negative regulation of bacterial-type flagellum-dependent cell motility"/>
    <property type="evidence" value="ECO:0007669"/>
    <property type="project" value="TreeGrafter"/>
</dbReference>
<dbReference type="InterPro" id="IPR043128">
    <property type="entry name" value="Rev_trsase/Diguanyl_cyclase"/>
</dbReference>
<protein>
    <recommendedName>
        <fullName evidence="1">diguanylate cyclase</fullName>
        <ecNumber evidence="1">2.7.7.65</ecNumber>
    </recommendedName>
</protein>
<accession>A0A838BNQ0</accession>
<dbReference type="PROSITE" id="PS50887">
    <property type="entry name" value="GGDEF"/>
    <property type="match status" value="1"/>
</dbReference>
<dbReference type="Gene3D" id="3.30.450.20">
    <property type="entry name" value="PAS domain"/>
    <property type="match status" value="1"/>
</dbReference>
<evidence type="ECO:0000313" key="4">
    <source>
        <dbReference type="Proteomes" id="UP000572984"/>
    </source>
</evidence>
<feature type="domain" description="GGDEF" evidence="2">
    <location>
        <begin position="177"/>
        <end position="309"/>
    </location>
</feature>
<dbReference type="GO" id="GO:0052621">
    <property type="term" value="F:diguanylate cyclase activity"/>
    <property type="evidence" value="ECO:0007669"/>
    <property type="project" value="UniProtKB-EC"/>
</dbReference>
<sequence>MGRFTSQLNDETLRYLVEALDESGQAVSIYDQDDNLRYANKTYQNMFLEGYEGPFTFTEILRHGARNGVGVRIDDGDVEALIARTLPRRRSVPRKSFETDFLDGRWFWMDHTILPNGWVLTVGADITALKHNEKTLRQAHSAAVLASQTDLLTGLPNRRHIMELLDEALVASTASGSSLCVTMIDIDRFKVINDTHGHDAGDAVLRHFASVSRETLGKQESIGRMGGEEFLLILPDTSLIDAARLIEQIRQQCARGQPWNGEIVRSYSFSAGLVEAHPGDDRNTILNRADRALYAAKRQGRNRTKLGLQAGKSAESSGR</sequence>
<dbReference type="Gene3D" id="3.30.70.270">
    <property type="match status" value="1"/>
</dbReference>
<dbReference type="EC" id="2.7.7.65" evidence="1"/>
<evidence type="ECO:0000259" key="2">
    <source>
        <dbReference type="PROSITE" id="PS50887"/>
    </source>
</evidence>
<evidence type="ECO:0000256" key="1">
    <source>
        <dbReference type="ARBA" id="ARBA00012528"/>
    </source>
</evidence>